<evidence type="ECO:0000256" key="3">
    <source>
        <dbReference type="ARBA" id="ARBA00023163"/>
    </source>
</evidence>
<dbReference type="SUPFAM" id="SSF46689">
    <property type="entry name" value="Homeodomain-like"/>
    <property type="match status" value="2"/>
</dbReference>
<dbReference type="InterPro" id="IPR037923">
    <property type="entry name" value="HTH-like"/>
</dbReference>
<dbReference type="RefSeq" id="WP_098823666.1">
    <property type="nucleotide sequence ID" value="NZ_BCMJ01000002.1"/>
</dbReference>
<dbReference type="Proteomes" id="UP000223370">
    <property type="component" value="Unassembled WGS sequence"/>
</dbReference>
<dbReference type="OrthoDB" id="192171at2"/>
<proteinExistence type="predicted"/>
<keyword evidence="2" id="KW-0238">DNA-binding</keyword>
<dbReference type="InterPro" id="IPR018060">
    <property type="entry name" value="HTH_AraC"/>
</dbReference>
<dbReference type="Gene3D" id="2.60.120.10">
    <property type="entry name" value="Jelly Rolls"/>
    <property type="match status" value="1"/>
</dbReference>
<dbReference type="Gene3D" id="1.10.10.60">
    <property type="entry name" value="Homeodomain-like"/>
    <property type="match status" value="2"/>
</dbReference>
<dbReference type="PRINTS" id="PR00032">
    <property type="entry name" value="HTHARAC"/>
</dbReference>
<dbReference type="EMBL" id="BCMJ01000002">
    <property type="protein sequence ID" value="GAT18135.1"/>
    <property type="molecule type" value="Genomic_DNA"/>
</dbReference>
<feature type="domain" description="HTH araC/xylS-type" evidence="4">
    <location>
        <begin position="177"/>
        <end position="275"/>
    </location>
</feature>
<sequence length="293" mass="34234">MDKKVYKFSLYQPVQFYKAGQYFANQGWRHKDIVNDGDYELFIMLSGAAYVQVGNKKFALSKHDCLLIPPHIRHVGYQDSPDDTVYYWMHFFPDETVTTSFDSNLSTTQADIEIPQLFTITDFERLVILIRQLLDSANDSNTPKIATNYFISNILIELSHQYISAIRNSQKSPTRFELIKNWIRIHSHEKLSVTKVAAEFQMTPIYLTRLFKTYENTTTIHFINSVKIKQAEELLLTTDKSIKEIAYELSFSNEKYFLRIFKQITSLTPSNFRNSYSKTYLNNIEVDPTIPKP</sequence>
<dbReference type="InterPro" id="IPR003313">
    <property type="entry name" value="AraC-bd"/>
</dbReference>
<evidence type="ECO:0000313" key="5">
    <source>
        <dbReference type="EMBL" id="GAT18135.1"/>
    </source>
</evidence>
<organism evidence="5 6">
    <name type="scientific">Secundilactobacillus silagincola</name>
    <dbReference type="NCBI Taxonomy" id="1714681"/>
    <lineage>
        <taxon>Bacteria</taxon>
        <taxon>Bacillati</taxon>
        <taxon>Bacillota</taxon>
        <taxon>Bacilli</taxon>
        <taxon>Lactobacillales</taxon>
        <taxon>Lactobacillaceae</taxon>
        <taxon>Secundilactobacillus</taxon>
    </lineage>
</organism>
<keyword evidence="1" id="KW-0805">Transcription regulation</keyword>
<dbReference type="SUPFAM" id="SSF51215">
    <property type="entry name" value="Regulatory protein AraC"/>
    <property type="match status" value="1"/>
</dbReference>
<dbReference type="Pfam" id="PF02311">
    <property type="entry name" value="AraC_binding"/>
    <property type="match status" value="1"/>
</dbReference>
<dbReference type="InterPro" id="IPR014710">
    <property type="entry name" value="RmlC-like_jellyroll"/>
</dbReference>
<evidence type="ECO:0000259" key="4">
    <source>
        <dbReference type="PROSITE" id="PS01124"/>
    </source>
</evidence>
<reference evidence="5 6" key="1">
    <citation type="submission" date="2015-11" db="EMBL/GenBank/DDBJ databases">
        <title>Draft genome sequences of new species of the genus Lactobacillus isolated from orchardgrass silage.</title>
        <authorList>
            <person name="Tohno M."/>
            <person name="Tanizawa Y."/>
            <person name="Arita M."/>
        </authorList>
    </citation>
    <scope>NUCLEOTIDE SEQUENCE [LARGE SCALE GENOMIC DNA]</scope>
    <source>
        <strain evidence="5 6">IWT5</strain>
    </source>
</reference>
<dbReference type="PROSITE" id="PS01124">
    <property type="entry name" value="HTH_ARAC_FAMILY_2"/>
    <property type="match status" value="1"/>
</dbReference>
<comment type="caution">
    <text evidence="5">The sequence shown here is derived from an EMBL/GenBank/DDBJ whole genome shotgun (WGS) entry which is preliminary data.</text>
</comment>
<gene>
    <name evidence="5" type="ORF">IWT5_00408</name>
</gene>
<accession>A0A1Z5H527</accession>
<name>A0A1Z5H527_9LACO</name>
<protein>
    <submittedName>
        <fullName evidence="5">AraC family transcriptional regulator</fullName>
    </submittedName>
</protein>
<keyword evidence="6" id="KW-1185">Reference proteome</keyword>
<evidence type="ECO:0000256" key="2">
    <source>
        <dbReference type="ARBA" id="ARBA00023125"/>
    </source>
</evidence>
<dbReference type="PANTHER" id="PTHR43280">
    <property type="entry name" value="ARAC-FAMILY TRANSCRIPTIONAL REGULATOR"/>
    <property type="match status" value="1"/>
</dbReference>
<dbReference type="InterPro" id="IPR020449">
    <property type="entry name" value="Tscrpt_reg_AraC-type_HTH"/>
</dbReference>
<dbReference type="InterPro" id="IPR009057">
    <property type="entry name" value="Homeodomain-like_sf"/>
</dbReference>
<dbReference type="Pfam" id="PF12833">
    <property type="entry name" value="HTH_18"/>
    <property type="match status" value="1"/>
</dbReference>
<evidence type="ECO:0000313" key="6">
    <source>
        <dbReference type="Proteomes" id="UP000223370"/>
    </source>
</evidence>
<evidence type="ECO:0000256" key="1">
    <source>
        <dbReference type="ARBA" id="ARBA00023015"/>
    </source>
</evidence>
<dbReference type="GO" id="GO:0003700">
    <property type="term" value="F:DNA-binding transcription factor activity"/>
    <property type="evidence" value="ECO:0007669"/>
    <property type="project" value="InterPro"/>
</dbReference>
<dbReference type="SMART" id="SM00342">
    <property type="entry name" value="HTH_ARAC"/>
    <property type="match status" value="1"/>
</dbReference>
<dbReference type="PANTHER" id="PTHR43280:SF28">
    <property type="entry name" value="HTH-TYPE TRANSCRIPTIONAL ACTIVATOR RHAS"/>
    <property type="match status" value="1"/>
</dbReference>
<keyword evidence="3" id="KW-0804">Transcription</keyword>
<dbReference type="AlphaFoldDB" id="A0A1Z5H527"/>
<dbReference type="GO" id="GO:0043565">
    <property type="term" value="F:sequence-specific DNA binding"/>
    <property type="evidence" value="ECO:0007669"/>
    <property type="project" value="InterPro"/>
</dbReference>